<dbReference type="InterPro" id="IPR029044">
    <property type="entry name" value="Nucleotide-diphossugar_trans"/>
</dbReference>
<dbReference type="Gene3D" id="3.40.50.2000">
    <property type="entry name" value="Glycogen Phosphorylase B"/>
    <property type="match status" value="1"/>
</dbReference>
<name>A0A9X2I6E7_9GAMM</name>
<keyword evidence="2" id="KW-0328">Glycosyltransferase</keyword>
<keyword evidence="2" id="KW-0808">Transferase</keyword>
<evidence type="ECO:0000259" key="1">
    <source>
        <dbReference type="Pfam" id="PF00535"/>
    </source>
</evidence>
<dbReference type="RefSeq" id="WP_253968569.1">
    <property type="nucleotide sequence ID" value="NZ_JAMFTH010000004.1"/>
</dbReference>
<dbReference type="EMBL" id="JAMFTH010000004">
    <property type="protein sequence ID" value="MCP8900277.1"/>
    <property type="molecule type" value="Genomic_DNA"/>
</dbReference>
<keyword evidence="3" id="KW-1185">Reference proteome</keyword>
<dbReference type="Pfam" id="PF00535">
    <property type="entry name" value="Glycos_transf_2"/>
    <property type="match status" value="1"/>
</dbReference>
<dbReference type="GO" id="GO:0016757">
    <property type="term" value="F:glycosyltransferase activity"/>
    <property type="evidence" value="ECO:0007669"/>
    <property type="project" value="UniProtKB-KW"/>
</dbReference>
<dbReference type="InterPro" id="IPR001173">
    <property type="entry name" value="Glyco_trans_2-like"/>
</dbReference>
<gene>
    <name evidence="2" type="ORF">M6D89_13295</name>
</gene>
<dbReference type="InterPro" id="IPR050834">
    <property type="entry name" value="Glycosyltransf_2"/>
</dbReference>
<sequence>MAKPAKQQSTRTDDKSWAGFTRYILPFLDLPADQFDRTRGLKRLGVFNLARHYHFVRNYTAALAVLEPAVKAQAVPDVPFSQALLYADCLSRLARPDEAVAFLRRYRSHKKFNASLAMAFSNALLALGDAEADALFAINEVLTRAELTPLQKQNPEAALALSNLAAPGARKVEGGTKVSVIMPAYNAASTIALAINSLQAQTWSNLEILVVDDCSDDETVAIVRDLARADWRVRLLEQPSNQGAYAARNAGLAQAVGDFITVHDADDWSHPQKTERQLRAMQERPELIATISDWARVREDMTFTGTFRAHGSLVSENTSSLLFRRRAIDDIGGWHLARTSADSEYVMRLRAYYGKEAVARIGKGVPVAFALDQETSLTRTSATHAKTLFYGPRREYRESASAWHASAEPNDLKVPLGENRQPFPIPQVMRVNRPEAPAHYDIVFICDFNLGGGAYVSSMHYVNAAIRAGKKVALFHYRRFDLDVKARLRPELRDQARAGRFDLLTVGDNVTAELVLATYPVVLQHPLDAVPSIQSSRFAILVNQMAARLTTGEDPQYDPRTIIANVETLFGVIPQWLPISGYVHKLIWEDVRYPLPSDNIWNPLLDVSDWCNQRVHWRGAEREQPVLGRHSRDHYTKWPQTAEALAAAYGVGKPCQVRLLGGADHAVGVLGGLPDNWRVMPFTDDVRDFIAQLDFFIHYPHEEYIEEFGRAVLEAMGLGVVPILPPVFKATFGDAAIYAPADQVWAQVEWLWHNRQAYTAASDKALAFVKQYADYSVLPGRLETLMKDVPYGVSA</sequence>
<dbReference type="CDD" id="cd00761">
    <property type="entry name" value="Glyco_tranf_GTA_type"/>
    <property type="match status" value="1"/>
</dbReference>
<accession>A0A9X2I6E7</accession>
<proteinExistence type="predicted"/>
<dbReference type="Gene3D" id="3.90.550.10">
    <property type="entry name" value="Spore Coat Polysaccharide Biosynthesis Protein SpsA, Chain A"/>
    <property type="match status" value="1"/>
</dbReference>
<evidence type="ECO:0000313" key="2">
    <source>
        <dbReference type="EMBL" id="MCP8900277.1"/>
    </source>
</evidence>
<dbReference type="PANTHER" id="PTHR43685">
    <property type="entry name" value="GLYCOSYLTRANSFERASE"/>
    <property type="match status" value="1"/>
</dbReference>
<dbReference type="GO" id="GO:0044010">
    <property type="term" value="P:single-species biofilm formation"/>
    <property type="evidence" value="ECO:0007669"/>
    <property type="project" value="TreeGrafter"/>
</dbReference>
<evidence type="ECO:0000313" key="3">
    <source>
        <dbReference type="Proteomes" id="UP001139319"/>
    </source>
</evidence>
<protein>
    <submittedName>
        <fullName evidence="2">Glycosyltransferase</fullName>
        <ecNumber evidence="2">2.4.-.-</ecNumber>
    </submittedName>
</protein>
<reference evidence="2" key="2">
    <citation type="submission" date="2023-01" db="EMBL/GenBank/DDBJ databases">
        <title>Gilvimarinus xylanilyticus HB14 isolated from Caulerpa lentillifera aquaculture base in Hainan, China.</title>
        <authorList>
            <person name="Zhang Y.-J."/>
        </authorList>
    </citation>
    <scope>NUCLEOTIDE SEQUENCE</scope>
    <source>
        <strain evidence="2">HB14</strain>
    </source>
</reference>
<comment type="caution">
    <text evidence="2">The sequence shown here is derived from an EMBL/GenBank/DDBJ whole genome shotgun (WGS) entry which is preliminary data.</text>
</comment>
<dbReference type="EC" id="2.4.-.-" evidence="2"/>
<feature type="domain" description="Glycosyltransferase 2-like" evidence="1">
    <location>
        <begin position="179"/>
        <end position="288"/>
    </location>
</feature>
<reference evidence="2" key="1">
    <citation type="submission" date="2022-05" db="EMBL/GenBank/DDBJ databases">
        <authorList>
            <person name="Sun H.-N."/>
        </authorList>
    </citation>
    <scope>NUCLEOTIDE SEQUENCE</scope>
    <source>
        <strain evidence="2">HB14</strain>
    </source>
</reference>
<dbReference type="SUPFAM" id="SSF53756">
    <property type="entry name" value="UDP-Glycosyltransferase/glycogen phosphorylase"/>
    <property type="match status" value="1"/>
</dbReference>
<dbReference type="AlphaFoldDB" id="A0A9X2I6E7"/>
<dbReference type="PANTHER" id="PTHR43685:SF2">
    <property type="entry name" value="GLYCOSYLTRANSFERASE 2-LIKE DOMAIN-CONTAINING PROTEIN"/>
    <property type="match status" value="1"/>
</dbReference>
<organism evidence="2 3">
    <name type="scientific">Gilvimarinus xylanilyticus</name>
    <dbReference type="NCBI Taxonomy" id="2944139"/>
    <lineage>
        <taxon>Bacteria</taxon>
        <taxon>Pseudomonadati</taxon>
        <taxon>Pseudomonadota</taxon>
        <taxon>Gammaproteobacteria</taxon>
        <taxon>Cellvibrionales</taxon>
        <taxon>Cellvibrionaceae</taxon>
        <taxon>Gilvimarinus</taxon>
    </lineage>
</organism>
<dbReference type="Proteomes" id="UP001139319">
    <property type="component" value="Unassembled WGS sequence"/>
</dbReference>
<dbReference type="SUPFAM" id="SSF53448">
    <property type="entry name" value="Nucleotide-diphospho-sugar transferases"/>
    <property type="match status" value="1"/>
</dbReference>